<evidence type="ECO:0000256" key="1">
    <source>
        <dbReference type="ARBA" id="ARBA00004477"/>
    </source>
</evidence>
<evidence type="ECO:0000256" key="2">
    <source>
        <dbReference type="ARBA" id="ARBA00004922"/>
    </source>
</evidence>
<feature type="transmembrane region" description="Helical" evidence="12">
    <location>
        <begin position="355"/>
        <end position="381"/>
    </location>
</feature>
<dbReference type="STRING" id="43265.A0A545V2C2"/>
<evidence type="ECO:0000256" key="9">
    <source>
        <dbReference type="ARBA" id="ARBA00023136"/>
    </source>
</evidence>
<dbReference type="PANTHER" id="PTHR22760:SF1">
    <property type="entry name" value="DOL-P-MAN:MAN(7)GLCNAC(2)-PP-DOL ALPHA-1,6-MANNOSYLTRANSFERASE"/>
    <property type="match status" value="1"/>
</dbReference>
<protein>
    <recommendedName>
        <fullName evidence="12">Mannosyltransferase</fullName>
        <ecNumber evidence="12">2.4.1.-</ecNumber>
    </recommendedName>
</protein>
<proteinExistence type="inferred from homology"/>
<keyword evidence="5 14" id="KW-0808">Transferase</keyword>
<evidence type="ECO:0000256" key="8">
    <source>
        <dbReference type="ARBA" id="ARBA00022989"/>
    </source>
</evidence>
<keyword evidence="13" id="KW-0732">Signal</keyword>
<keyword evidence="9 12" id="KW-0472">Membrane</keyword>
<feature type="transmembrane region" description="Helical" evidence="12">
    <location>
        <begin position="152"/>
        <end position="169"/>
    </location>
</feature>
<dbReference type="UniPathway" id="UPA00378"/>
<keyword evidence="8 12" id="KW-1133">Transmembrane helix</keyword>
<feature type="transmembrane region" description="Helical" evidence="12">
    <location>
        <begin position="328"/>
        <end position="348"/>
    </location>
</feature>
<evidence type="ECO:0000256" key="13">
    <source>
        <dbReference type="SAM" id="SignalP"/>
    </source>
</evidence>
<evidence type="ECO:0000256" key="11">
    <source>
        <dbReference type="ARBA" id="ARBA00048899"/>
    </source>
</evidence>
<dbReference type="Pfam" id="PF03901">
    <property type="entry name" value="Glyco_transf_22"/>
    <property type="match status" value="1"/>
</dbReference>
<feature type="chain" id="PRO_5021923497" description="Mannosyltransferase" evidence="13">
    <location>
        <begin position="23"/>
        <end position="582"/>
    </location>
</feature>
<evidence type="ECO:0000256" key="12">
    <source>
        <dbReference type="RuleBase" id="RU363075"/>
    </source>
</evidence>
<gene>
    <name evidence="14" type="ORF">IF1G_05690</name>
</gene>
<comment type="function">
    <text evidence="10">Mannosyltransferase that operates in the biosynthetic pathway of dolichol-linked oligosaccharides, the glycan precursors employed in protein asparagine (N)-glycosylation. The assembly of dolichol-linked oligosaccharides begins on the cytosolic side of the endoplasmic reticulum membrane and finishes in its lumen. The sequential addition of sugars to dolichol pyrophosphate produces dolichol-linked oligosaccharides containing fourteen sugars, including two GlcNAcs, nine mannoses and three glucoses. Once assembled, the oligosaccharide is transferred from the lipid to nascent proteins by oligosaccharyltransferases. In the lumen of the endoplasmic reticulum, adds the eighth mannose residue in an alpha-1,6 linkage onto Man(7)GlcNAc(2)-PP-dolichol to produce Man(8)GlcNAc(2)-PP-dolichol.</text>
</comment>
<sequence length="582" mass="61899">MAPNPLDLALNALLFAVPLAHLLLAPHTKVEESFNLQAAHDVLVYGTPVGEGAGAALAASYDHFAFPGAVPRTFTGAVVLAGLGQPLVALLGFGRAQLVVRGTLGLLNAACLVAFRRALDAAFGKATGRWWVALVVSQFHLMFYLSRTLPNMFSFGLTTLASAFLLPKATPALARARQRQALLLLVISAAVFRSETALLLGSACLMLLVRKRASLGQLIPLVAVLSLGALALTVPVDSYFWQRVPLWPELAGFYYNAVLGSSSDWGTSPWHYYFLSALPRLLLNPLALPLAAFALWQPATARPAADLVVPNLLFVALYSAQPHKEARFVFYVVPPLAAAAALGANYVFARRTKTLAHALVSLALPLSVLAALAGSVAMLLLSSLNYPGGDAVGQLFHLSRSAAATGETVSVHADVLTCMTGLTLFGQNPHGLPLAHGAPSPLPRGIASPPPPLLLFDKTEDEAELARADFWTRFDYVLVEDPSKVTGGQWRTIGVVEGYDGIELLRPGVAPGGSDGDIDVEAHPQVASLQPPVLGRGLAVRKVRNLVRSLTRGWYVGPRMAPRINIMQQITTRQSVGIESTA</sequence>
<comment type="caution">
    <text evidence="14">The sequence shown here is derived from an EMBL/GenBank/DDBJ whole genome shotgun (WGS) entry which is preliminary data.</text>
</comment>
<comment type="catalytic activity">
    <reaction evidence="11">
        <text>an alpha-D-Man-(1-&gt;2)-alpha-D-Man-(1-&gt;2)-alpha-D-Man-(1-&gt;3)-[alpha-D-Man-(1-&gt;2)-alpha-D-Man-(1-&gt;3)-alpha-D-Man-(1-&gt;6)]-beta-D-Man-(1-&gt;4)-beta-D-GlcNAc-(1-&gt;4)-alpha-D-GlcNAc-diphospho-di-trans,poly-cis-dolichol + a di-trans,poly-cis-dolichyl beta-D-mannosyl phosphate = an alpha-D-Man-(1-&gt;2)-alpha-D-Man-(1-&gt;2)-alpha-D-Man-(1-&gt;3)-[alpha-D-Man-(1-&gt;2)-alpha-D-Man-(1-&gt;3)-[alpha-D-Man-(1-&gt;6)]-alpha-D-Man-(1-&gt;6)]-beta-D-Man-(1-&gt;4)-beta-D-GlcNAc-(1-&gt;4)-alpha-D-GlcNAc-diphospho-di-trans,poly-cis-dolichol + a di-trans,poly-cis-dolichyl phosphate + H(+)</text>
        <dbReference type="Rhea" id="RHEA:29535"/>
        <dbReference type="Rhea" id="RHEA-COMP:19498"/>
        <dbReference type="Rhea" id="RHEA-COMP:19501"/>
        <dbReference type="Rhea" id="RHEA-COMP:19518"/>
        <dbReference type="Rhea" id="RHEA-COMP:19519"/>
        <dbReference type="ChEBI" id="CHEBI:15378"/>
        <dbReference type="ChEBI" id="CHEBI:57683"/>
        <dbReference type="ChEBI" id="CHEBI:58211"/>
        <dbReference type="ChEBI" id="CHEBI:132517"/>
        <dbReference type="ChEBI" id="CHEBI:132519"/>
        <dbReference type="EC" id="2.4.1.260"/>
    </reaction>
    <physiologicalReaction direction="left-to-right" evidence="11">
        <dbReference type="Rhea" id="RHEA:29536"/>
    </physiologicalReaction>
</comment>
<dbReference type="GO" id="GO:0006487">
    <property type="term" value="P:protein N-linked glycosylation"/>
    <property type="evidence" value="ECO:0007669"/>
    <property type="project" value="TreeGrafter"/>
</dbReference>
<dbReference type="AlphaFoldDB" id="A0A545V2C2"/>
<dbReference type="EMBL" id="SPUK01000007">
    <property type="protein sequence ID" value="TQV95861.1"/>
    <property type="molecule type" value="Genomic_DNA"/>
</dbReference>
<feature type="transmembrane region" description="Helical" evidence="12">
    <location>
        <begin position="73"/>
        <end position="91"/>
    </location>
</feature>
<keyword evidence="4 12" id="KW-0328">Glycosyltransferase</keyword>
<evidence type="ECO:0000256" key="6">
    <source>
        <dbReference type="ARBA" id="ARBA00022692"/>
    </source>
</evidence>
<feature type="signal peptide" evidence="13">
    <location>
        <begin position="1"/>
        <end position="22"/>
    </location>
</feature>
<comment type="pathway">
    <text evidence="2">Protein modification; protein glycosylation.</text>
</comment>
<evidence type="ECO:0000313" key="15">
    <source>
        <dbReference type="Proteomes" id="UP000315783"/>
    </source>
</evidence>
<dbReference type="GO" id="GO:0052917">
    <property type="term" value="F:dol-P-Man:Man(7)GlcNAc(2)-PP-Dol alpha-1,6-mannosyltransferase activity"/>
    <property type="evidence" value="ECO:0007669"/>
    <property type="project" value="UniProtKB-EC"/>
</dbReference>
<reference evidence="14 15" key="1">
    <citation type="journal article" date="2019" name="Appl. Microbiol. Biotechnol.">
        <title>Genome sequence of Isaria javanica and comparative genome analysis insights into family S53 peptidase evolution in fungal entomopathogens.</title>
        <authorList>
            <person name="Lin R."/>
            <person name="Zhang X."/>
            <person name="Xin B."/>
            <person name="Zou M."/>
            <person name="Gao Y."/>
            <person name="Qin F."/>
            <person name="Hu Q."/>
            <person name="Xie B."/>
            <person name="Cheng X."/>
        </authorList>
    </citation>
    <scope>NUCLEOTIDE SEQUENCE [LARGE SCALE GENOMIC DNA]</scope>
    <source>
        <strain evidence="14 15">IJ1G</strain>
    </source>
</reference>
<accession>A0A545V2C2</accession>
<dbReference type="Proteomes" id="UP000315783">
    <property type="component" value="Unassembled WGS sequence"/>
</dbReference>
<feature type="transmembrane region" description="Helical" evidence="12">
    <location>
        <begin position="181"/>
        <end position="209"/>
    </location>
</feature>
<evidence type="ECO:0000256" key="5">
    <source>
        <dbReference type="ARBA" id="ARBA00022679"/>
    </source>
</evidence>
<organism evidence="14 15">
    <name type="scientific">Cordyceps javanica</name>
    <dbReference type="NCBI Taxonomy" id="43265"/>
    <lineage>
        <taxon>Eukaryota</taxon>
        <taxon>Fungi</taxon>
        <taxon>Dikarya</taxon>
        <taxon>Ascomycota</taxon>
        <taxon>Pezizomycotina</taxon>
        <taxon>Sordariomycetes</taxon>
        <taxon>Hypocreomycetidae</taxon>
        <taxon>Hypocreales</taxon>
        <taxon>Cordycipitaceae</taxon>
        <taxon>Cordyceps</taxon>
    </lineage>
</organism>
<dbReference type="EC" id="2.4.1.-" evidence="12"/>
<keyword evidence="7 12" id="KW-0256">Endoplasmic reticulum</keyword>
<evidence type="ECO:0000256" key="10">
    <source>
        <dbReference type="ARBA" id="ARBA00044721"/>
    </source>
</evidence>
<dbReference type="InterPro" id="IPR005599">
    <property type="entry name" value="GPI_mannosylTrfase"/>
</dbReference>
<evidence type="ECO:0000256" key="7">
    <source>
        <dbReference type="ARBA" id="ARBA00022824"/>
    </source>
</evidence>
<evidence type="ECO:0000313" key="14">
    <source>
        <dbReference type="EMBL" id="TQV95861.1"/>
    </source>
</evidence>
<keyword evidence="6 12" id="KW-0812">Transmembrane</keyword>
<evidence type="ECO:0000256" key="3">
    <source>
        <dbReference type="ARBA" id="ARBA00007063"/>
    </source>
</evidence>
<dbReference type="PANTHER" id="PTHR22760">
    <property type="entry name" value="GLYCOSYLTRANSFERASE"/>
    <property type="match status" value="1"/>
</dbReference>
<evidence type="ECO:0000256" key="4">
    <source>
        <dbReference type="ARBA" id="ARBA00022676"/>
    </source>
</evidence>
<feature type="transmembrane region" description="Helical" evidence="12">
    <location>
        <begin position="221"/>
        <end position="241"/>
    </location>
</feature>
<name>A0A545V2C2_9HYPO</name>
<comment type="subcellular location">
    <subcellularLocation>
        <location evidence="1 12">Endoplasmic reticulum membrane</location>
        <topology evidence="1 12">Multi-pass membrane protein</topology>
    </subcellularLocation>
</comment>
<comment type="similarity">
    <text evidence="3 12">Belongs to the glycosyltransferase 22 family.</text>
</comment>
<dbReference type="GO" id="GO:0005789">
    <property type="term" value="C:endoplasmic reticulum membrane"/>
    <property type="evidence" value="ECO:0007669"/>
    <property type="project" value="UniProtKB-SubCell"/>
</dbReference>
<keyword evidence="15" id="KW-1185">Reference proteome</keyword>